<keyword evidence="2" id="KW-1185">Reference proteome</keyword>
<dbReference type="AlphaFoldDB" id="A0A2D2DSD7"/>
<reference evidence="1" key="1">
    <citation type="submission" date="2017-10" db="EMBL/GenBank/DDBJ databases">
        <title>Massilia psychrophilum sp. nov., a novel purple-pigmented bacterium isolated from Tianshan glacier, Xinjiang Municipality, China.</title>
        <authorList>
            <person name="Wang H."/>
        </authorList>
    </citation>
    <scope>NUCLEOTIDE SEQUENCE [LARGE SCALE GENOMIC DNA]</scope>
    <source>
        <strain evidence="1">B2</strain>
    </source>
</reference>
<proteinExistence type="predicted"/>
<accession>A0A2D2DSD7</accession>
<dbReference type="OrthoDB" id="8780479at2"/>
<organism evidence="1 2">
    <name type="scientific">Massilia violaceinigra</name>
    <dbReference type="NCBI Taxonomy" id="2045208"/>
    <lineage>
        <taxon>Bacteria</taxon>
        <taxon>Pseudomonadati</taxon>
        <taxon>Pseudomonadota</taxon>
        <taxon>Betaproteobacteria</taxon>
        <taxon>Burkholderiales</taxon>
        <taxon>Oxalobacteraceae</taxon>
        <taxon>Telluria group</taxon>
        <taxon>Massilia</taxon>
    </lineage>
</organism>
<evidence type="ECO:0000313" key="2">
    <source>
        <dbReference type="Proteomes" id="UP000229897"/>
    </source>
</evidence>
<evidence type="ECO:0000313" key="1">
    <source>
        <dbReference type="EMBL" id="ATQ77878.1"/>
    </source>
</evidence>
<gene>
    <name evidence="1" type="ORF">CR152_27780</name>
</gene>
<dbReference type="KEGG" id="mass:CR152_27780"/>
<dbReference type="Proteomes" id="UP000229897">
    <property type="component" value="Chromosome"/>
</dbReference>
<protein>
    <submittedName>
        <fullName evidence="1">Uncharacterized protein</fullName>
    </submittedName>
</protein>
<dbReference type="RefSeq" id="WP_099880422.1">
    <property type="nucleotide sequence ID" value="NZ_CP024608.1"/>
</dbReference>
<dbReference type="EMBL" id="CP024608">
    <property type="protein sequence ID" value="ATQ77878.1"/>
    <property type="molecule type" value="Genomic_DNA"/>
</dbReference>
<name>A0A2D2DSD7_9BURK</name>
<sequence length="68" mass="7380">MSDINWYGEDQDSSVIFNSVNALAVYINTSGELVIRQQGANGEDDSVIALPKMFVPMLLSAITKAMAE</sequence>